<dbReference type="Proteomes" id="UP001153332">
    <property type="component" value="Unassembled WGS sequence"/>
</dbReference>
<name>A0ACC2JGZ0_9PEZI</name>
<reference evidence="1" key="1">
    <citation type="submission" date="2022-12" db="EMBL/GenBank/DDBJ databases">
        <title>Genome Sequence of Lasiodiplodia mahajangana.</title>
        <authorList>
            <person name="Buettner E."/>
        </authorList>
    </citation>
    <scope>NUCLEOTIDE SEQUENCE</scope>
    <source>
        <strain evidence="1">VT137</strain>
    </source>
</reference>
<comment type="caution">
    <text evidence="1">The sequence shown here is derived from an EMBL/GenBank/DDBJ whole genome shotgun (WGS) entry which is preliminary data.</text>
</comment>
<evidence type="ECO:0000313" key="2">
    <source>
        <dbReference type="Proteomes" id="UP001153332"/>
    </source>
</evidence>
<protein>
    <submittedName>
        <fullName evidence="1">Uncharacterized protein</fullName>
    </submittedName>
</protein>
<organism evidence="1 2">
    <name type="scientific">Lasiodiplodia mahajangana</name>
    <dbReference type="NCBI Taxonomy" id="1108764"/>
    <lineage>
        <taxon>Eukaryota</taxon>
        <taxon>Fungi</taxon>
        <taxon>Dikarya</taxon>
        <taxon>Ascomycota</taxon>
        <taxon>Pezizomycotina</taxon>
        <taxon>Dothideomycetes</taxon>
        <taxon>Dothideomycetes incertae sedis</taxon>
        <taxon>Botryosphaeriales</taxon>
        <taxon>Botryosphaeriaceae</taxon>
        <taxon>Lasiodiplodia</taxon>
    </lineage>
</organism>
<dbReference type="EMBL" id="JAPUUL010001699">
    <property type="protein sequence ID" value="KAJ8126783.1"/>
    <property type="molecule type" value="Genomic_DNA"/>
</dbReference>
<gene>
    <name evidence="1" type="ORF">O1611_g6855</name>
</gene>
<proteinExistence type="predicted"/>
<evidence type="ECO:0000313" key="1">
    <source>
        <dbReference type="EMBL" id="KAJ8126783.1"/>
    </source>
</evidence>
<keyword evidence="2" id="KW-1185">Reference proteome</keyword>
<sequence length="393" mass="44933">MTAGSPAFARYTATIAEIMLQLDPWTTAPIPDTRYRITSSRPSMDAEDASDDLQSKVLQNTLAEVAARSEPTDEKGQLSEPCCVICLDSITEACEARPCKHRNFDYLCLLNWIERLPKCPLCKSNIHEVGHDFNHDGPGTSRVYLVPQVTNDAPRNEQPQVQPHRPRWTAERPNRRRYDHIQRRAVTQDEAIIRRQQIYRNRLYSLHVGSNPRSRYRDITPALFESDPELVSRARAWLRRELQVFSFLHTPSGPQSSEDAMTRRRANNAEFLLEYIIAILKTVDIQGSQGAAEDMLSDFLGRENAGLLLHELRSFLRSPWSIEAWDRKVQYPSSSVERAKYEDEDTENRGGSSRAGPIRSRAGQGRMKSDSYRPSYSRSPYSRPNTTRQKDPG</sequence>
<accession>A0ACC2JGZ0</accession>